<accession>A0AA87XN08</accession>
<reference evidence="1" key="1">
    <citation type="journal article" date="2014" name="Int. J. Syst. Evol. Microbiol.">
        <title>Complete genome sequence of Corynebacterium casei LMG S-19264T (=DSM 44701T), isolated from a smear-ripened cheese.</title>
        <authorList>
            <consortium name="US DOE Joint Genome Institute (JGI-PGF)"/>
            <person name="Walter F."/>
            <person name="Albersmeier A."/>
            <person name="Kalinowski J."/>
            <person name="Ruckert C."/>
        </authorList>
    </citation>
    <scope>NUCLEOTIDE SEQUENCE</scope>
    <source>
        <strain evidence="1">KCTC 12343</strain>
    </source>
</reference>
<dbReference type="AlphaFoldDB" id="A0AA87XN08"/>
<evidence type="ECO:0000313" key="2">
    <source>
        <dbReference type="Proteomes" id="UP000628442"/>
    </source>
</evidence>
<dbReference type="Gene3D" id="3.90.1570.30">
    <property type="match status" value="1"/>
</dbReference>
<name>A0AA87XN08_9BURK</name>
<organism evidence="1 2">
    <name type="scientific">Pseudoduganella albidiflava</name>
    <dbReference type="NCBI Taxonomy" id="321983"/>
    <lineage>
        <taxon>Bacteria</taxon>
        <taxon>Pseudomonadati</taxon>
        <taxon>Pseudomonadota</taxon>
        <taxon>Betaproteobacteria</taxon>
        <taxon>Burkholderiales</taxon>
        <taxon>Oxalobacteraceae</taxon>
        <taxon>Telluria group</taxon>
        <taxon>Pseudoduganella</taxon>
    </lineage>
</organism>
<gene>
    <name evidence="1" type="ORF">GCM10007387_02520</name>
</gene>
<dbReference type="EMBL" id="BMWV01000001">
    <property type="protein sequence ID" value="GGY24471.1"/>
    <property type="molecule type" value="Genomic_DNA"/>
</dbReference>
<comment type="caution">
    <text evidence="1">The sequence shown here is derived from an EMBL/GenBank/DDBJ whole genome shotgun (WGS) entry which is preliminary data.</text>
</comment>
<evidence type="ECO:0000313" key="1">
    <source>
        <dbReference type="EMBL" id="GGY24471.1"/>
    </source>
</evidence>
<proteinExistence type="predicted"/>
<reference evidence="1" key="2">
    <citation type="submission" date="2022-12" db="EMBL/GenBank/DDBJ databases">
        <authorList>
            <person name="Sun Q."/>
            <person name="Kim S."/>
        </authorList>
    </citation>
    <scope>NUCLEOTIDE SEQUENCE</scope>
    <source>
        <strain evidence="1">KCTC 12343</strain>
    </source>
</reference>
<sequence length="80" mass="8696">MKGEVMRNGVTTEADTCREFVTPRLMKTGWGAPPRVTGEQRSFANGHVIVAGGKVDMRSHEAEVMRLLGEIDALVTEVPA</sequence>
<protein>
    <submittedName>
        <fullName evidence="1">Uncharacterized protein</fullName>
    </submittedName>
</protein>
<dbReference type="Proteomes" id="UP000628442">
    <property type="component" value="Unassembled WGS sequence"/>
</dbReference>